<dbReference type="AlphaFoldDB" id="A0A7K1TBY4"/>
<accession>A0A7K1TBY4</accession>
<comment type="caution">
    <text evidence="2">The sequence shown here is derived from an EMBL/GenBank/DDBJ whole genome shotgun (WGS) entry which is preliminary data.</text>
</comment>
<evidence type="ECO:0000313" key="2">
    <source>
        <dbReference type="EMBL" id="MVN75914.1"/>
    </source>
</evidence>
<dbReference type="RefSeq" id="WP_157563102.1">
    <property type="nucleotide sequence ID" value="NZ_WQKZ01000002.1"/>
</dbReference>
<protein>
    <submittedName>
        <fullName evidence="2">Uncharacterized protein</fullName>
    </submittedName>
</protein>
<reference evidence="2 3" key="1">
    <citation type="submission" date="2019-12" db="EMBL/GenBank/DDBJ databases">
        <title>Hymenobacter sp. HMF4947 Genome sequencing and assembly.</title>
        <authorList>
            <person name="Kang H."/>
            <person name="Cha I."/>
            <person name="Kim H."/>
            <person name="Joh K."/>
        </authorList>
    </citation>
    <scope>NUCLEOTIDE SEQUENCE [LARGE SCALE GENOMIC DNA]</scope>
    <source>
        <strain evidence="2 3">HMF4947</strain>
    </source>
</reference>
<organism evidence="2 3">
    <name type="scientific">Hymenobacter ginkgonis</name>
    <dbReference type="NCBI Taxonomy" id="2682976"/>
    <lineage>
        <taxon>Bacteria</taxon>
        <taxon>Pseudomonadati</taxon>
        <taxon>Bacteroidota</taxon>
        <taxon>Cytophagia</taxon>
        <taxon>Cytophagales</taxon>
        <taxon>Hymenobacteraceae</taxon>
        <taxon>Hymenobacter</taxon>
    </lineage>
</organism>
<gene>
    <name evidence="2" type="ORF">GO988_06200</name>
</gene>
<feature type="region of interest" description="Disordered" evidence="1">
    <location>
        <begin position="1091"/>
        <end position="1115"/>
    </location>
</feature>
<dbReference type="SUPFAM" id="SSF53067">
    <property type="entry name" value="Actin-like ATPase domain"/>
    <property type="match status" value="1"/>
</dbReference>
<sequence length="1222" mass="135658">MSKILRLHSGGNEQLRGWQESHRLEGSVIDQITDPAGGNARRTATAIPTPFGQLHLLAAAFEFAAANPSGNSMYHRLVSQCWDLLEFIFYAKDTDTYRLRFVAWKRADQLAALKSNPRTKLLGDTLDLYLADDPHFQDVASLFMIFAEHKNGSDRRLLGATSPFTLVFAHPALQALPVARKNGEGQYFDNRAVPLTSRPVPFQEYIYGLFTTERSLRDVNFAGSIYKYLRAVDQHKVNQLDQQGLTADAFRAPFQELTDEQGNVVQVRGIPLRRLAHTQQAISSDWFIEPNLTLKSAHSRLPLVLRPGLDLKGSNYFSGTPGDDTAVVGYQAPAGHEKLETRELPGLGELYPYLTVNDFLEDVLIEVPFAVNTERYFFGQVQAEPGQTLDNRPFRYLLPLKRMYFDYFQPEDLDRYLRLTVFSNHVQVQLTIPVSGQRSMVYERRYALPAPGAPADQAVPATPSTGADRPYGGGRLSARLNIGVFPFYKFPMPYEAYNNAYSVMLADAGEGASLAQLRFLTYQGTGLQELGPATTGSLRGVVARPRQPRSPRAPASTYYEVRGTHFDLLEVAVPLASQYAAFATGLLAPRLRTDVGGTSQYTFAVDFGTTNTHVAVAADGAVAQALRIGDEREMQVVLLNKPLPPGDYPLPQRYGVPSLGTMYTAALTQNREFVPSFMGVPGAEVSFPIRTATCETPRFAAEGDPLLFGDLNIGFYLNHDASLYAQPEDGVYQTNLKWNTEADTVGAGKRRVRIFFRELLRLLKHKAALNNGDLSKVRLVWSYPVSMNAADQSFFEQVWQQEYATVFGRPAGDQQLDKIPESLAPYLYLRKIGRIVPTTQDNAVNIDIGGGTTDVLLLEGLQPAATFSFRFAGDVLWGDNGTSTVDAQRQHNGLLYYYVGRTANAPISREASEARNVFVSALKNPRVGSADLVSLLFNFDEQLHFSQHIREAKHMRVLLLLHYSAILYHIGQVCRAKGLKQLPRHVSFSGKGSTYLRLLDLNANLTTIKRLAQRVLEFASGLQVPDDFELTLVPDAKEATANGSAMRWEAEGGLDLQRTMSQASREKGLELGEMLEKMAFILPGDVQFASPTEPGTEVSTLSDAAAAKPTPPARPTLAQAGDLREAVLANARNLLHFLTHNEDPGVQDLLGKLNIEMDPEWLESFLGSRFKDSLNAGYNALVAASRRPEDKLPETLFFFAFRDALFRLSQELYKKYYAPQTV</sequence>
<name>A0A7K1TBY4_9BACT</name>
<keyword evidence="3" id="KW-1185">Reference proteome</keyword>
<evidence type="ECO:0000313" key="3">
    <source>
        <dbReference type="Proteomes" id="UP000441336"/>
    </source>
</evidence>
<dbReference type="EMBL" id="WQKZ01000002">
    <property type="protein sequence ID" value="MVN75914.1"/>
    <property type="molecule type" value="Genomic_DNA"/>
</dbReference>
<proteinExistence type="predicted"/>
<evidence type="ECO:0000256" key="1">
    <source>
        <dbReference type="SAM" id="MobiDB-lite"/>
    </source>
</evidence>
<dbReference type="Proteomes" id="UP000441336">
    <property type="component" value="Unassembled WGS sequence"/>
</dbReference>
<dbReference type="InterPro" id="IPR043129">
    <property type="entry name" value="ATPase_NBD"/>
</dbReference>